<gene>
    <name evidence="1" type="ORF">GCM10010151_25400</name>
</gene>
<protein>
    <submittedName>
        <fullName evidence="1">Uncharacterized protein</fullName>
    </submittedName>
</protein>
<accession>A0ABP3G526</accession>
<organism evidence="1 2">
    <name type="scientific">Actinoallomurus spadix</name>
    <dbReference type="NCBI Taxonomy" id="79912"/>
    <lineage>
        <taxon>Bacteria</taxon>
        <taxon>Bacillati</taxon>
        <taxon>Actinomycetota</taxon>
        <taxon>Actinomycetes</taxon>
        <taxon>Streptosporangiales</taxon>
        <taxon>Thermomonosporaceae</taxon>
        <taxon>Actinoallomurus</taxon>
    </lineage>
</organism>
<evidence type="ECO:0000313" key="2">
    <source>
        <dbReference type="Proteomes" id="UP001501822"/>
    </source>
</evidence>
<comment type="caution">
    <text evidence="1">The sequence shown here is derived from an EMBL/GenBank/DDBJ whole genome shotgun (WGS) entry which is preliminary data.</text>
</comment>
<dbReference type="Proteomes" id="UP001501822">
    <property type="component" value="Unassembled WGS sequence"/>
</dbReference>
<sequence length="70" mass="7875">MLMKVEGVYVSTCAHIPENTTLRVVWHEDEEITSIRFGEDELLVVELDDGLIPTLFEAVQAAHRPQPDAV</sequence>
<dbReference type="RefSeq" id="WP_252802807.1">
    <property type="nucleotide sequence ID" value="NZ_BAAABM010000016.1"/>
</dbReference>
<proteinExistence type="predicted"/>
<keyword evidence="2" id="KW-1185">Reference proteome</keyword>
<name>A0ABP3G526_9ACTN</name>
<evidence type="ECO:0000313" key="1">
    <source>
        <dbReference type="EMBL" id="GAA0334621.1"/>
    </source>
</evidence>
<dbReference type="EMBL" id="BAAABM010000016">
    <property type="protein sequence ID" value="GAA0334621.1"/>
    <property type="molecule type" value="Genomic_DNA"/>
</dbReference>
<reference evidence="2" key="1">
    <citation type="journal article" date="2019" name="Int. J. Syst. Evol. Microbiol.">
        <title>The Global Catalogue of Microorganisms (GCM) 10K type strain sequencing project: providing services to taxonomists for standard genome sequencing and annotation.</title>
        <authorList>
            <consortium name="The Broad Institute Genomics Platform"/>
            <consortium name="The Broad Institute Genome Sequencing Center for Infectious Disease"/>
            <person name="Wu L."/>
            <person name="Ma J."/>
        </authorList>
    </citation>
    <scope>NUCLEOTIDE SEQUENCE [LARGE SCALE GENOMIC DNA]</scope>
    <source>
        <strain evidence="2">JCM 3146</strain>
    </source>
</reference>